<name>A0A1S6QI49_9LACO</name>
<dbReference type="AlphaFoldDB" id="A0A1S6QI49"/>
<proteinExistence type="predicted"/>
<dbReference type="RefSeq" id="WP_035167749.1">
    <property type="nucleotide sequence ID" value="NZ_CP018906.1"/>
</dbReference>
<gene>
    <name evidence="2" type="ORF">PL11_004820</name>
</gene>
<keyword evidence="1" id="KW-0812">Transmembrane</keyword>
<protein>
    <recommendedName>
        <fullName evidence="4">Integral membrane protein</fullName>
    </recommendedName>
</protein>
<evidence type="ECO:0000313" key="2">
    <source>
        <dbReference type="EMBL" id="AQW21295.1"/>
    </source>
</evidence>
<keyword evidence="3" id="KW-1185">Reference proteome</keyword>
<accession>A0A1S6QI49</accession>
<evidence type="ECO:0008006" key="4">
    <source>
        <dbReference type="Google" id="ProtNLM"/>
    </source>
</evidence>
<dbReference type="KEGG" id="lcu:PL11_004820"/>
<evidence type="ECO:0000313" key="3">
    <source>
        <dbReference type="Proteomes" id="UP000030361"/>
    </source>
</evidence>
<sequence length="145" mass="16329">MKPEEKKVIGWAVISLVVFLLTNAIMTFKWMDLTRPVTMAETLQVTYIAIAFYAATIVLAMLKVRLSYYLLAVVVAIYSVGFVGMGITLVQGSNGNILLRILVLALVIFGIVVNVYWYMLAFKLRSVLQTELIKKRAAKHNTEIR</sequence>
<keyword evidence="1" id="KW-1133">Transmembrane helix</keyword>
<feature type="transmembrane region" description="Helical" evidence="1">
    <location>
        <begin position="9"/>
        <end position="31"/>
    </location>
</feature>
<feature type="transmembrane region" description="Helical" evidence="1">
    <location>
        <begin position="97"/>
        <end position="119"/>
    </location>
</feature>
<dbReference type="EMBL" id="CP018906">
    <property type="protein sequence ID" value="AQW21295.1"/>
    <property type="molecule type" value="Genomic_DNA"/>
</dbReference>
<evidence type="ECO:0000256" key="1">
    <source>
        <dbReference type="SAM" id="Phobius"/>
    </source>
</evidence>
<dbReference type="eggNOG" id="ENOG5030A5T">
    <property type="taxonomic scope" value="Bacteria"/>
</dbReference>
<organism evidence="2 3">
    <name type="scientific">Lentilactobacillus curieae</name>
    <dbReference type="NCBI Taxonomy" id="1138822"/>
    <lineage>
        <taxon>Bacteria</taxon>
        <taxon>Bacillati</taxon>
        <taxon>Bacillota</taxon>
        <taxon>Bacilli</taxon>
        <taxon>Lactobacillales</taxon>
        <taxon>Lactobacillaceae</taxon>
        <taxon>Lentilactobacillus</taxon>
    </lineage>
</organism>
<dbReference type="Proteomes" id="UP000030361">
    <property type="component" value="Chromosome"/>
</dbReference>
<feature type="transmembrane region" description="Helical" evidence="1">
    <location>
        <begin position="69"/>
        <end position="91"/>
    </location>
</feature>
<feature type="transmembrane region" description="Helical" evidence="1">
    <location>
        <begin position="43"/>
        <end position="62"/>
    </location>
</feature>
<dbReference type="OrthoDB" id="2321159at2"/>
<reference evidence="2 3" key="1">
    <citation type="journal article" date="2015" name="Genome Announc.">
        <title>Genome Sequence of Lactobacillus curieae CCTCC M 2011381T, a Novel Producer of Gamma-aminobutyric Acid.</title>
        <authorList>
            <person name="Wang Y."/>
            <person name="Wang Y."/>
            <person name="Lang C."/>
            <person name="Wei D."/>
            <person name="Xu P."/>
            <person name="Xie J."/>
        </authorList>
    </citation>
    <scope>NUCLEOTIDE SEQUENCE [LARGE SCALE GENOMIC DNA]</scope>
    <source>
        <strain evidence="2 3">CCTCC M 2011381</strain>
    </source>
</reference>
<keyword evidence="1" id="KW-0472">Membrane</keyword>